<feature type="domain" description="AMP-dependent synthetase/ligase" evidence="4">
    <location>
        <begin position="42"/>
        <end position="377"/>
    </location>
</feature>
<protein>
    <submittedName>
        <fullName evidence="6">Fatty acid--CoA ligase family protein</fullName>
    </submittedName>
</protein>
<dbReference type="Gene3D" id="3.30.300.30">
    <property type="match status" value="1"/>
</dbReference>
<dbReference type="Gene3D" id="3.40.50.12780">
    <property type="entry name" value="N-terminal domain of ligase-like"/>
    <property type="match status" value="1"/>
</dbReference>
<organism evidence="6 7">
    <name type="scientific">Nocardiopsis codii</name>
    <dbReference type="NCBI Taxonomy" id="3065942"/>
    <lineage>
        <taxon>Bacteria</taxon>
        <taxon>Bacillati</taxon>
        <taxon>Actinomycetota</taxon>
        <taxon>Actinomycetes</taxon>
        <taxon>Streptosporangiales</taxon>
        <taxon>Nocardiopsidaceae</taxon>
        <taxon>Nocardiopsis</taxon>
    </lineage>
</organism>
<proteinExistence type="inferred from homology"/>
<dbReference type="Pfam" id="PF13193">
    <property type="entry name" value="AMP-binding_C"/>
    <property type="match status" value="1"/>
</dbReference>
<accession>A0ABU7K3G7</accession>
<dbReference type="RefSeq" id="WP_330090583.1">
    <property type="nucleotide sequence ID" value="NZ_JAUZMY010000004.1"/>
</dbReference>
<comment type="caution">
    <text evidence="6">The sequence shown here is derived from an EMBL/GenBank/DDBJ whole genome shotgun (WGS) entry which is preliminary data.</text>
</comment>
<feature type="region of interest" description="Disordered" evidence="3">
    <location>
        <begin position="161"/>
        <end position="180"/>
    </location>
</feature>
<dbReference type="InterPro" id="IPR000873">
    <property type="entry name" value="AMP-dep_synth/lig_dom"/>
</dbReference>
<dbReference type="Proteomes" id="UP001356095">
    <property type="component" value="Unassembled WGS sequence"/>
</dbReference>
<dbReference type="Pfam" id="PF00501">
    <property type="entry name" value="AMP-binding"/>
    <property type="match status" value="1"/>
</dbReference>
<dbReference type="InterPro" id="IPR045851">
    <property type="entry name" value="AMP-bd_C_sf"/>
</dbReference>
<feature type="compositionally biased region" description="Low complexity" evidence="3">
    <location>
        <begin position="161"/>
        <end position="173"/>
    </location>
</feature>
<evidence type="ECO:0000256" key="3">
    <source>
        <dbReference type="SAM" id="MobiDB-lite"/>
    </source>
</evidence>
<evidence type="ECO:0000313" key="7">
    <source>
        <dbReference type="Proteomes" id="UP001356095"/>
    </source>
</evidence>
<keyword evidence="7" id="KW-1185">Reference proteome</keyword>
<dbReference type="GO" id="GO:0016874">
    <property type="term" value="F:ligase activity"/>
    <property type="evidence" value="ECO:0007669"/>
    <property type="project" value="UniProtKB-KW"/>
</dbReference>
<evidence type="ECO:0000256" key="1">
    <source>
        <dbReference type="ARBA" id="ARBA00006432"/>
    </source>
</evidence>
<dbReference type="PANTHER" id="PTHR43201">
    <property type="entry name" value="ACYL-COA SYNTHETASE"/>
    <property type="match status" value="1"/>
</dbReference>
<dbReference type="EMBL" id="JAUZMY010000004">
    <property type="protein sequence ID" value="MEE2036786.1"/>
    <property type="molecule type" value="Genomic_DNA"/>
</dbReference>
<comment type="similarity">
    <text evidence="1">Belongs to the ATP-dependent AMP-binding enzyme family.</text>
</comment>
<name>A0ABU7K3G7_9ACTN</name>
<evidence type="ECO:0000259" key="4">
    <source>
        <dbReference type="Pfam" id="PF00501"/>
    </source>
</evidence>
<dbReference type="SUPFAM" id="SSF56801">
    <property type="entry name" value="Acetyl-CoA synthetase-like"/>
    <property type="match status" value="1"/>
</dbReference>
<dbReference type="InterPro" id="IPR042099">
    <property type="entry name" value="ANL_N_sf"/>
</dbReference>
<evidence type="ECO:0000256" key="2">
    <source>
        <dbReference type="ARBA" id="ARBA00022598"/>
    </source>
</evidence>
<feature type="domain" description="AMP-binding enzyme C-terminal" evidence="5">
    <location>
        <begin position="434"/>
        <end position="512"/>
    </location>
</feature>
<dbReference type="PANTHER" id="PTHR43201:SF5">
    <property type="entry name" value="MEDIUM-CHAIN ACYL-COA LIGASE ACSF2, MITOCHONDRIAL"/>
    <property type="match status" value="1"/>
</dbReference>
<dbReference type="CDD" id="cd04433">
    <property type="entry name" value="AFD_class_I"/>
    <property type="match status" value="1"/>
</dbReference>
<dbReference type="InterPro" id="IPR025110">
    <property type="entry name" value="AMP-bd_C"/>
</dbReference>
<gene>
    <name evidence="6" type="ORF">Q8791_06055</name>
</gene>
<evidence type="ECO:0000259" key="5">
    <source>
        <dbReference type="Pfam" id="PF13193"/>
    </source>
</evidence>
<evidence type="ECO:0000313" key="6">
    <source>
        <dbReference type="EMBL" id="MEE2036786.1"/>
    </source>
</evidence>
<sequence>MTTWTSAAGLVLTDLVPAALRARWVGEGLCPGLDMYSLFLARVGEDPAREAVVDGRGTLDRAGLAARVRRAAAALAHHGAGARDVIGVLLPDGRDAIAVELAIAALGAVALPIPYGRSRADVLSLLHRSRAALVVTDPAREGDPRGTPVWCADGGALDTDGPFAGASPPGGARPDPESPARILVSSGSEGEPTMVAYSHNAMAGGRGNYARALLGGGPVRALIPVPLASSFGSLGIVSLVRLGAALVVPGRFDPVAVLRSVERDRPTHLIGVPTMLRRTALVEETADTGSLRALVSSGAPLHRDVRDLCERRFGRPVVNVYGSTDGVNCHTAHDPGAWVPGMAGRPDPAVAEIRVCAPRGRALPTGEVGEIRARGPMTPLCHVAAPELDAERRDPGGWVRTGDAGRLDDDGTLWVVDRLRRTVIRGGVTLFPAEVERALAAHPALGEAQCVPVPDPDLGERMCACVCPLPGVDPPTSRELIAHLRDGHGVDVRALPEHVLFLPALPLGPTGKVCTATLTRLAAGAVRDRPTVLPGGPR</sequence>
<keyword evidence="2 6" id="KW-0436">Ligase</keyword>
<reference evidence="6 7" key="1">
    <citation type="submission" date="2023-08" db="EMBL/GenBank/DDBJ databases">
        <authorList>
            <person name="Girao M."/>
            <person name="Carvalho M.F."/>
        </authorList>
    </citation>
    <scope>NUCLEOTIDE SEQUENCE [LARGE SCALE GENOMIC DNA]</scope>
    <source>
        <strain evidence="6 7">CT-R113</strain>
    </source>
</reference>